<dbReference type="GO" id="GO:0000977">
    <property type="term" value="F:RNA polymerase II transcription regulatory region sequence-specific DNA binding"/>
    <property type="evidence" value="ECO:0007669"/>
    <property type="project" value="TreeGrafter"/>
</dbReference>
<accession>A0A1E1X5K3</accession>
<reference evidence="1" key="1">
    <citation type="journal article" date="2017" name="Front. Cell. Infect. Microbiol.">
        <title>The Distinct Transcriptional Response of the Midgut of Amblyomma sculptum and Amblyomma aureolatum Ticks to Rickettsia rickettsii Correlates to Their Differences in Susceptibility to Infection.</title>
        <authorList>
            <person name="Martins L.A."/>
            <person name="Galletti M.F.B.M."/>
            <person name="Ribeiro J.M."/>
            <person name="Fujita A."/>
            <person name="Costa F.B."/>
            <person name="Labruna M.B."/>
            <person name="Daffre S."/>
            <person name="Fogaca A.C."/>
        </authorList>
    </citation>
    <scope>NUCLEOTIDE SEQUENCE</scope>
</reference>
<dbReference type="GO" id="GO:0000981">
    <property type="term" value="F:DNA-binding transcription factor activity, RNA polymerase II-specific"/>
    <property type="evidence" value="ECO:0007669"/>
    <property type="project" value="TreeGrafter"/>
</dbReference>
<proteinExistence type="evidence at transcript level"/>
<dbReference type="EMBL" id="GFAC01004641">
    <property type="protein sequence ID" value="JAT94547.1"/>
    <property type="molecule type" value="mRNA"/>
</dbReference>
<protein>
    <submittedName>
        <fullName evidence="1">Putative transcription factor nf-x1</fullName>
    </submittedName>
</protein>
<feature type="non-terminal residue" evidence="1">
    <location>
        <position position="1"/>
    </location>
</feature>
<name>A0A1E1X5K3_9ACAR</name>
<evidence type="ECO:0000313" key="1">
    <source>
        <dbReference type="EMBL" id="JAT94547.1"/>
    </source>
</evidence>
<dbReference type="PANTHER" id="PTHR12360">
    <property type="entry name" value="NUCLEAR TRANSCRIPTION FACTOR, X-BOX BINDING 1 NFX1"/>
    <property type="match status" value="1"/>
</dbReference>
<organism evidence="1">
    <name type="scientific">Amblyomma aureolatum</name>
    <dbReference type="NCBI Taxonomy" id="187763"/>
    <lineage>
        <taxon>Eukaryota</taxon>
        <taxon>Metazoa</taxon>
        <taxon>Ecdysozoa</taxon>
        <taxon>Arthropoda</taxon>
        <taxon>Chelicerata</taxon>
        <taxon>Arachnida</taxon>
        <taxon>Acari</taxon>
        <taxon>Parasitiformes</taxon>
        <taxon>Ixodida</taxon>
        <taxon>Ixodoidea</taxon>
        <taxon>Ixodidae</taxon>
        <taxon>Amblyomminae</taxon>
        <taxon>Amblyomma</taxon>
    </lineage>
</organism>
<dbReference type="GO" id="GO:0005634">
    <property type="term" value="C:nucleus"/>
    <property type="evidence" value="ECO:0007669"/>
    <property type="project" value="TreeGrafter"/>
</dbReference>
<dbReference type="InterPro" id="IPR034078">
    <property type="entry name" value="NFX1_fam"/>
</dbReference>
<dbReference type="AlphaFoldDB" id="A0A1E1X5K3"/>
<sequence>RYNKILSEHVTSPAPGATVIVSTVATAITHAAVIGALQPKALVLFRAHQFPAFLAATLYSQSMTKLIFIGDNFCPRNTPASSLWSFALSSQGFELHELSLQSLLSQPVCNLLAPFTKDVLQSCSSAEAVKGIAEQAQFFDIRDEDEAFSMISRLCLHLQTHGYGPGDVAVVSLVPIAPALAQKLRQLRCAHVVWTLKDFYPGWCKILILFIGTGSFGADLVAALSRARCAVYGFGSLASADESCQNVFNTLLESRQLSRPFLSVSCARHPGTVIRIENVRDFESKFRETGACNEPCGVKKRCGHACIDRCHEGEHPVFCSQPCSKTVCSRKHPCMNRCSERCTQHCRVDVTATLPYCAHTATFPCYKWDTSSAQSPSRDGPHQYKCTVPVIVKRDCGHTTQVSCFESRSVEAVRTSGQLEQLLNLPPCRENVQVTPPCGHSKTILCCNKASYKCNVTVKVERSCGHSCYVSCGADRLLLPLCTEPVPVFLGCGHMTYKECSRTTASKCTAVAKRTLACGHTVDVACGSASPLCTVPVSKTLSCGHVQIRVCHDNSSPCARPCNYRMRCSHFCNLRCGVHPHEEKCRSCKDKCCIS</sequence>